<name>A0ABV8C6U5_9PSEU</name>
<reference evidence="2" key="1">
    <citation type="journal article" date="2019" name="Int. J. Syst. Evol. Microbiol.">
        <title>The Global Catalogue of Microorganisms (GCM) 10K type strain sequencing project: providing services to taxonomists for standard genome sequencing and annotation.</title>
        <authorList>
            <consortium name="The Broad Institute Genomics Platform"/>
            <consortium name="The Broad Institute Genome Sequencing Center for Infectious Disease"/>
            <person name="Wu L."/>
            <person name="Ma J."/>
        </authorList>
    </citation>
    <scope>NUCLEOTIDE SEQUENCE [LARGE SCALE GENOMIC DNA]</scope>
    <source>
        <strain evidence="2">CGMCC 4.7405</strain>
    </source>
</reference>
<dbReference type="Proteomes" id="UP001595690">
    <property type="component" value="Unassembled WGS sequence"/>
</dbReference>
<keyword evidence="2" id="KW-1185">Reference proteome</keyword>
<evidence type="ECO:0008006" key="3">
    <source>
        <dbReference type="Google" id="ProtNLM"/>
    </source>
</evidence>
<sequence>MEQPLVLTFAEIEFLLRVRTPHIPTIREDLGLAPPDDTTAAAGLASLLARGMCEPGGEGVVPSKELVVVVTGLATADRVTRVLGVTAGSTQLGAVLTGPDVHIGLTSAGFGQHVVQPIDLAVTAADQVRHLLDGVLGDESAVLVQSRSARGQVSIAVAVDVDGSWFLSDSEGDPDHSTPVSREEAYERIAELLSDAVGVR</sequence>
<comment type="caution">
    <text evidence="1">The sequence shown here is derived from an EMBL/GenBank/DDBJ whole genome shotgun (WGS) entry which is preliminary data.</text>
</comment>
<gene>
    <name evidence="1" type="ORF">ACFOWZ_40190</name>
</gene>
<evidence type="ECO:0000313" key="1">
    <source>
        <dbReference type="EMBL" id="MFC3897728.1"/>
    </source>
</evidence>
<proteinExistence type="predicted"/>
<protein>
    <recommendedName>
        <fullName evidence="3">EspG family protein</fullName>
    </recommendedName>
</protein>
<dbReference type="EMBL" id="JBHRZI010000040">
    <property type="protein sequence ID" value="MFC3897728.1"/>
    <property type="molecule type" value="Genomic_DNA"/>
</dbReference>
<evidence type="ECO:0000313" key="2">
    <source>
        <dbReference type="Proteomes" id="UP001595690"/>
    </source>
</evidence>
<dbReference type="RefSeq" id="WP_382379210.1">
    <property type="nucleotide sequence ID" value="NZ_JBHRZI010000040.1"/>
</dbReference>
<organism evidence="1 2">
    <name type="scientific">Lentzea rhizosphaerae</name>
    <dbReference type="NCBI Taxonomy" id="2041025"/>
    <lineage>
        <taxon>Bacteria</taxon>
        <taxon>Bacillati</taxon>
        <taxon>Actinomycetota</taxon>
        <taxon>Actinomycetes</taxon>
        <taxon>Pseudonocardiales</taxon>
        <taxon>Pseudonocardiaceae</taxon>
        <taxon>Lentzea</taxon>
    </lineage>
</organism>
<accession>A0ABV8C6U5</accession>